<evidence type="ECO:0000256" key="1">
    <source>
        <dbReference type="ARBA" id="ARBA00005417"/>
    </source>
</evidence>
<protein>
    <submittedName>
        <fullName evidence="5">Branched-chain amino acid transport system ATP-binding protein</fullName>
    </submittedName>
</protein>
<dbReference type="EMBL" id="BLRU01000433">
    <property type="protein sequence ID" value="GFP20442.1"/>
    <property type="molecule type" value="Genomic_DNA"/>
</dbReference>
<accession>A0A6V8NJE4</accession>
<dbReference type="Proteomes" id="UP000574717">
    <property type="component" value="Unassembled WGS sequence"/>
</dbReference>
<organism evidence="5 6">
    <name type="scientific">Candidatus Hakubella thermalkaliphila</name>
    <dbReference type="NCBI Taxonomy" id="2754717"/>
    <lineage>
        <taxon>Bacteria</taxon>
        <taxon>Bacillati</taxon>
        <taxon>Actinomycetota</taxon>
        <taxon>Actinomycetota incertae sedis</taxon>
        <taxon>Candidatus Hakubellales</taxon>
        <taxon>Candidatus Hakubellaceae</taxon>
        <taxon>Candidatus Hakubella</taxon>
    </lineage>
</organism>
<gene>
    <name evidence="5" type="ORF">HKBW3S03_01945</name>
</gene>
<dbReference type="GO" id="GO:0015807">
    <property type="term" value="P:L-amino acid transport"/>
    <property type="evidence" value="ECO:0007669"/>
    <property type="project" value="TreeGrafter"/>
</dbReference>
<evidence type="ECO:0000313" key="6">
    <source>
        <dbReference type="Proteomes" id="UP000574717"/>
    </source>
</evidence>
<dbReference type="PANTHER" id="PTHR43820:SF4">
    <property type="entry name" value="HIGH-AFFINITY BRANCHED-CHAIN AMINO ACID TRANSPORT ATP-BINDING PROTEIN LIVF"/>
    <property type="match status" value="1"/>
</dbReference>
<proteinExistence type="inferred from homology"/>
<keyword evidence="3" id="KW-0029">Amino-acid transport</keyword>
<keyword evidence="2" id="KW-0813">Transport</keyword>
<dbReference type="Pfam" id="PF00005">
    <property type="entry name" value="ABC_tran"/>
    <property type="match status" value="1"/>
</dbReference>
<dbReference type="GO" id="GO:0005524">
    <property type="term" value="F:ATP binding"/>
    <property type="evidence" value="ECO:0007669"/>
    <property type="project" value="UniProtKB-KW"/>
</dbReference>
<dbReference type="InterPro" id="IPR027417">
    <property type="entry name" value="P-loop_NTPase"/>
</dbReference>
<sequence>MLKVENLHVYYDAIHAIKGVSLDVSQGEIVTLIGANGAGKTTILRTISGLEKAREGKIEYLGKDNNLPTST</sequence>
<dbReference type="InterPro" id="IPR052156">
    <property type="entry name" value="BCAA_Transport_ATP-bd_LivF"/>
</dbReference>
<dbReference type="PANTHER" id="PTHR43820">
    <property type="entry name" value="HIGH-AFFINITY BRANCHED-CHAIN AMINO ACID TRANSPORT ATP-BINDING PROTEIN LIVF"/>
    <property type="match status" value="1"/>
</dbReference>
<keyword evidence="5" id="KW-0547">Nucleotide-binding</keyword>
<name>A0A6V8NJE4_9ACTN</name>
<dbReference type="Gene3D" id="3.40.50.300">
    <property type="entry name" value="P-loop containing nucleotide triphosphate hydrolases"/>
    <property type="match status" value="1"/>
</dbReference>
<evidence type="ECO:0000256" key="2">
    <source>
        <dbReference type="ARBA" id="ARBA00022448"/>
    </source>
</evidence>
<reference evidence="5 6" key="1">
    <citation type="journal article" date="2020" name="Front. Microbiol.">
        <title>Single-cell genomics of novel Actinobacteria with the Wood-Ljungdahl pathway discovered in a serpentinizing system.</title>
        <authorList>
            <person name="Merino N."/>
            <person name="Kawai M."/>
            <person name="Boyd E.S."/>
            <person name="Colman D.R."/>
            <person name="McGlynn S.E."/>
            <person name="Nealson K.H."/>
            <person name="Kurokawa K."/>
            <person name="Hongoh Y."/>
        </authorList>
    </citation>
    <scope>NUCLEOTIDE SEQUENCE [LARGE SCALE GENOMIC DNA]</scope>
    <source>
        <strain evidence="5 6">S03</strain>
    </source>
</reference>
<comment type="similarity">
    <text evidence="1">Belongs to the ABC transporter superfamily.</text>
</comment>
<evidence type="ECO:0000313" key="5">
    <source>
        <dbReference type="EMBL" id="GFP20442.1"/>
    </source>
</evidence>
<dbReference type="SUPFAM" id="SSF52540">
    <property type="entry name" value="P-loop containing nucleoside triphosphate hydrolases"/>
    <property type="match status" value="1"/>
</dbReference>
<evidence type="ECO:0000256" key="3">
    <source>
        <dbReference type="ARBA" id="ARBA00022970"/>
    </source>
</evidence>
<comment type="caution">
    <text evidence="5">The sequence shown here is derived from an EMBL/GenBank/DDBJ whole genome shotgun (WGS) entry which is preliminary data.</text>
</comment>
<feature type="domain" description="ABC transporter" evidence="4">
    <location>
        <begin position="18"/>
        <end position="65"/>
    </location>
</feature>
<dbReference type="InterPro" id="IPR003439">
    <property type="entry name" value="ABC_transporter-like_ATP-bd"/>
</dbReference>
<dbReference type="GO" id="GO:0016887">
    <property type="term" value="F:ATP hydrolysis activity"/>
    <property type="evidence" value="ECO:0007669"/>
    <property type="project" value="InterPro"/>
</dbReference>
<evidence type="ECO:0000259" key="4">
    <source>
        <dbReference type="Pfam" id="PF00005"/>
    </source>
</evidence>
<dbReference type="GO" id="GO:0015658">
    <property type="term" value="F:branched-chain amino acid transmembrane transporter activity"/>
    <property type="evidence" value="ECO:0007669"/>
    <property type="project" value="TreeGrafter"/>
</dbReference>
<keyword evidence="5" id="KW-0067">ATP-binding</keyword>
<dbReference type="AlphaFoldDB" id="A0A6V8NJE4"/>